<dbReference type="EMBL" id="CP001734">
    <property type="protein sequence ID" value="ACV68735.1"/>
    <property type="molecule type" value="Genomic_DNA"/>
</dbReference>
<name>C8X2T8_DESRD</name>
<evidence type="ECO:0000313" key="1">
    <source>
        <dbReference type="EMBL" id="ACV68735.1"/>
    </source>
</evidence>
<dbReference type="Proteomes" id="UP000001052">
    <property type="component" value="Chromosome"/>
</dbReference>
<keyword evidence="2" id="KW-1185">Reference proteome</keyword>
<reference evidence="1 2" key="2">
    <citation type="journal article" date="2010" name="Stand. Genomic Sci.">
        <title>Complete genome sequence of Desulfohalobium retbaense type strain (HR(100)).</title>
        <authorList>
            <person name="Spring S."/>
            <person name="Nolan M."/>
            <person name="Lapidus A."/>
            <person name="Glavina Del Rio T."/>
            <person name="Copeland A."/>
            <person name="Tice H."/>
            <person name="Cheng J.F."/>
            <person name="Lucas S."/>
            <person name="Land M."/>
            <person name="Chen F."/>
            <person name="Bruce D."/>
            <person name="Goodwin L."/>
            <person name="Pitluck S."/>
            <person name="Ivanova N."/>
            <person name="Mavromatis K."/>
            <person name="Mikhailova N."/>
            <person name="Pati A."/>
            <person name="Chen A."/>
            <person name="Palaniappan K."/>
            <person name="Hauser L."/>
            <person name="Chang Y.J."/>
            <person name="Jeffries C.D."/>
            <person name="Munk C."/>
            <person name="Kiss H."/>
            <person name="Chain P."/>
            <person name="Han C."/>
            <person name="Brettin T."/>
            <person name="Detter J.C."/>
            <person name="Schuler E."/>
            <person name="Goker M."/>
            <person name="Rohde M."/>
            <person name="Bristow J."/>
            <person name="Eisen J.A."/>
            <person name="Markowitz V."/>
            <person name="Hugenholtz P."/>
            <person name="Kyrpides N.C."/>
            <person name="Klenk H.P."/>
        </authorList>
    </citation>
    <scope>NUCLEOTIDE SEQUENCE [LARGE SCALE GENOMIC DNA]</scope>
    <source>
        <strain evidence="1 2">DSM 5692</strain>
    </source>
</reference>
<protein>
    <submittedName>
        <fullName evidence="1">Uncharacterized protein</fullName>
    </submittedName>
</protein>
<proteinExistence type="predicted"/>
<reference evidence="2" key="1">
    <citation type="submission" date="2009-09" db="EMBL/GenBank/DDBJ databases">
        <title>The complete chromosome of Desulfohalobium retbaense DSM 5692.</title>
        <authorList>
            <consortium name="US DOE Joint Genome Institute (JGI-PGF)"/>
            <person name="Lucas S."/>
            <person name="Copeland A."/>
            <person name="Lapidus A."/>
            <person name="Glavina del Rio T."/>
            <person name="Dalin E."/>
            <person name="Tice H."/>
            <person name="Bruce D."/>
            <person name="Goodwin L."/>
            <person name="Pitluck S."/>
            <person name="Kyrpides N."/>
            <person name="Mavromatis K."/>
            <person name="Ivanova N."/>
            <person name="Mikhailova N."/>
            <person name="Munk A.C."/>
            <person name="Brettin T."/>
            <person name="Detter J.C."/>
            <person name="Han C."/>
            <person name="Tapia R."/>
            <person name="Larimer F."/>
            <person name="Land M."/>
            <person name="Hauser L."/>
            <person name="Markowitz V."/>
            <person name="Cheng J.-F."/>
            <person name="Hugenholtz P."/>
            <person name="Woyke T."/>
            <person name="Wu D."/>
            <person name="Spring S."/>
            <person name="Klenk H.-P."/>
            <person name="Eisen J.A."/>
        </authorList>
    </citation>
    <scope>NUCLEOTIDE SEQUENCE [LARGE SCALE GENOMIC DNA]</scope>
    <source>
        <strain evidence="2">DSM 5692</strain>
    </source>
</reference>
<dbReference type="STRING" id="485915.Dret_1448"/>
<organism evidence="1 2">
    <name type="scientific">Desulfohalobium retbaense (strain ATCC 49708 / DSM 5692 / JCM 16813 / HR100)</name>
    <dbReference type="NCBI Taxonomy" id="485915"/>
    <lineage>
        <taxon>Bacteria</taxon>
        <taxon>Pseudomonadati</taxon>
        <taxon>Thermodesulfobacteriota</taxon>
        <taxon>Desulfovibrionia</taxon>
        <taxon>Desulfovibrionales</taxon>
        <taxon>Desulfohalobiaceae</taxon>
        <taxon>Desulfohalobium</taxon>
    </lineage>
</organism>
<accession>C8X2T8</accession>
<dbReference type="AlphaFoldDB" id="C8X2T8"/>
<dbReference type="HOGENOM" id="CLU_2394961_0_0_7"/>
<dbReference type="KEGG" id="drt:Dret_1448"/>
<sequence length="93" mass="10220">MVGLTKVVLDLPRLFRTEAGSLPVSKAVLQVGAALWRKGLDKPGALWAMFAPRREMTYGSVTVCGNLRCGNTVRWQELEQYCAGSLFVEDSSD</sequence>
<evidence type="ECO:0000313" key="2">
    <source>
        <dbReference type="Proteomes" id="UP000001052"/>
    </source>
</evidence>
<gene>
    <name evidence="1" type="ordered locus">Dret_1448</name>
</gene>